<sequence>MQHFKLLLYMKKPKPWRKVNDNDGNRMSYCKKARNINRICRQLVINRGPNILSNCYATRVNENKCHKRKAEPPFLIKNCISGHENWKSYMQKMEHWTQKLEQKKRRKGPINSSSANDQSHISPNGVELENVSTCTSVSTNSAALLRSFYTIWHIGRISRKSLKTNEEIKTALKELSASPTVEKCLRVTPKGGITAKVISDRSQLSKRALYTLSRWARMIEDVVQDGYESGYDGDPVEIWNRIVTLADASYTESELNNVTETTADATSFSTGSDKVTPRRRRPNRSVNLKV</sequence>
<dbReference type="WBParaSite" id="mrna-Wban_04395">
    <property type="protein sequence ID" value="mrna-Wban_04395"/>
    <property type="gene ID" value="Wban_04395"/>
</dbReference>
<dbReference type="Proteomes" id="UP000093561">
    <property type="component" value="Unassembled WGS sequence"/>
</dbReference>
<accession>A0A3P7FJY0</accession>
<dbReference type="InParanoid" id="A0A3P7FJY0"/>
<feature type="compositionally biased region" description="Polar residues" evidence="1">
    <location>
        <begin position="110"/>
        <end position="122"/>
    </location>
</feature>
<evidence type="ECO:0000313" key="3">
    <source>
        <dbReference type="Proteomes" id="UP000093561"/>
    </source>
</evidence>
<feature type="region of interest" description="Disordered" evidence="1">
    <location>
        <begin position="101"/>
        <end position="124"/>
    </location>
</feature>
<keyword evidence="4" id="KW-1185">Reference proteome</keyword>
<evidence type="ECO:0000313" key="2">
    <source>
        <dbReference type="EMBL" id="VDM10812.1"/>
    </source>
</evidence>
<dbReference type="Proteomes" id="UP000270924">
    <property type="component" value="Unassembled WGS sequence"/>
</dbReference>
<reference evidence="2 4" key="3">
    <citation type="submission" date="2018-11" db="EMBL/GenBank/DDBJ databases">
        <authorList>
            <consortium name="Pathogen Informatics"/>
        </authorList>
    </citation>
    <scope>NUCLEOTIDE SEQUENCE [LARGE SCALE GENOMIC DNA]</scope>
</reference>
<protein>
    <submittedName>
        <fullName evidence="2 5">Uncharacterized protein</fullName>
    </submittedName>
</protein>
<dbReference type="OMA" id="IWHIGRI"/>
<reference evidence="5" key="4">
    <citation type="submission" date="2024-02" db="UniProtKB">
        <authorList>
            <consortium name="WormBaseParasite"/>
        </authorList>
    </citation>
    <scope>IDENTIFICATION</scope>
    <source>
        <strain evidence="5">pt0022</strain>
    </source>
</reference>
<feature type="region of interest" description="Disordered" evidence="1">
    <location>
        <begin position="266"/>
        <end position="290"/>
    </location>
</feature>
<evidence type="ECO:0000313" key="5">
    <source>
        <dbReference type="WBParaSite" id="mrna-Wban_04395"/>
    </source>
</evidence>
<evidence type="ECO:0000313" key="4">
    <source>
        <dbReference type="Proteomes" id="UP000270924"/>
    </source>
</evidence>
<proteinExistence type="predicted"/>
<gene>
    <name evidence="2" type="ORF">WBA_LOCUS4198</name>
</gene>
<dbReference type="OrthoDB" id="5871176at2759"/>
<dbReference type="EMBL" id="UYWW01001654">
    <property type="protein sequence ID" value="VDM10812.1"/>
    <property type="molecule type" value="Genomic_DNA"/>
</dbReference>
<dbReference type="AlphaFoldDB" id="A0A3P7FJY0"/>
<organism evidence="2 4">
    <name type="scientific">Wuchereria bancrofti</name>
    <dbReference type="NCBI Taxonomy" id="6293"/>
    <lineage>
        <taxon>Eukaryota</taxon>
        <taxon>Metazoa</taxon>
        <taxon>Ecdysozoa</taxon>
        <taxon>Nematoda</taxon>
        <taxon>Chromadorea</taxon>
        <taxon>Rhabditida</taxon>
        <taxon>Spirurina</taxon>
        <taxon>Spiruromorpha</taxon>
        <taxon>Filarioidea</taxon>
        <taxon>Onchocercidae</taxon>
        <taxon>Wuchereria</taxon>
    </lineage>
</organism>
<reference evidence="3" key="1">
    <citation type="submission" date="2015-03" db="EMBL/GenBank/DDBJ databases">
        <title>Wuchereria bancrofti Genome Sequencing Papua New Guinea Strain.</title>
        <authorList>
            <person name="Small S.T."/>
            <person name="Serre D."/>
            <person name="Zimmerman P.A."/>
        </authorList>
    </citation>
    <scope>NUCLEOTIDE SEQUENCE [LARGE SCALE GENOMIC DNA]</scope>
    <source>
        <strain evidence="3">pt0022</strain>
    </source>
</reference>
<reference evidence="3" key="2">
    <citation type="journal article" date="2016" name="Mol. Ecol.">
        <title>Population genomics of the filarial nematode parasite Wuchereria bancrofti from mosquitoes.</title>
        <authorList>
            <person name="Small S.T."/>
            <person name="Reimer L.J."/>
            <person name="Tisch D.J."/>
            <person name="King C.L."/>
            <person name="Christensen B.M."/>
            <person name="Siba P.M."/>
            <person name="Kazura J.W."/>
            <person name="Serre D."/>
            <person name="Zimmerman P.A."/>
        </authorList>
    </citation>
    <scope>NUCLEOTIDE SEQUENCE</scope>
    <source>
        <strain evidence="3">pt0022</strain>
    </source>
</reference>
<evidence type="ECO:0000256" key="1">
    <source>
        <dbReference type="SAM" id="MobiDB-lite"/>
    </source>
</evidence>
<name>A0A3P7FJY0_WUCBA</name>